<dbReference type="GO" id="GO:0043709">
    <property type="term" value="P:cell adhesion involved in single-species biofilm formation"/>
    <property type="evidence" value="ECO:0007669"/>
    <property type="project" value="TreeGrafter"/>
</dbReference>
<dbReference type="InterPro" id="IPR000160">
    <property type="entry name" value="GGDEF_dom"/>
</dbReference>
<comment type="caution">
    <text evidence="3">The sequence shown here is derived from an EMBL/GenBank/DDBJ whole genome shotgun (WGS) entry which is preliminary data.</text>
</comment>
<dbReference type="SUPFAM" id="SSF52172">
    <property type="entry name" value="CheY-like"/>
    <property type="match status" value="1"/>
</dbReference>
<dbReference type="InterPro" id="IPR001789">
    <property type="entry name" value="Sig_transdc_resp-reg_receiver"/>
</dbReference>
<dbReference type="Gene3D" id="3.40.50.2300">
    <property type="match status" value="1"/>
</dbReference>
<dbReference type="InterPro" id="IPR043128">
    <property type="entry name" value="Rev_trsase/Diguanyl_cyclase"/>
</dbReference>
<dbReference type="Pfam" id="PF00990">
    <property type="entry name" value="GGDEF"/>
    <property type="match status" value="1"/>
</dbReference>
<dbReference type="GO" id="GO:0005886">
    <property type="term" value="C:plasma membrane"/>
    <property type="evidence" value="ECO:0007669"/>
    <property type="project" value="TreeGrafter"/>
</dbReference>
<dbReference type="SUPFAM" id="SSF55073">
    <property type="entry name" value="Nucleotide cyclase"/>
    <property type="match status" value="1"/>
</dbReference>
<feature type="domain" description="Response regulatory" evidence="1">
    <location>
        <begin position="1"/>
        <end position="101"/>
    </location>
</feature>
<dbReference type="CDD" id="cd00156">
    <property type="entry name" value="REC"/>
    <property type="match status" value="1"/>
</dbReference>
<evidence type="ECO:0000313" key="3">
    <source>
        <dbReference type="EMBL" id="OIR06540.1"/>
    </source>
</evidence>
<evidence type="ECO:0000259" key="2">
    <source>
        <dbReference type="PROSITE" id="PS50887"/>
    </source>
</evidence>
<accession>A0A1J5SY60</accession>
<dbReference type="GO" id="GO:1902201">
    <property type="term" value="P:negative regulation of bacterial-type flagellum-dependent cell motility"/>
    <property type="evidence" value="ECO:0007669"/>
    <property type="project" value="TreeGrafter"/>
</dbReference>
<proteinExistence type="predicted"/>
<gene>
    <name evidence="3" type="primary">pleD_12</name>
    <name evidence="3" type="ORF">GALL_114580</name>
</gene>
<dbReference type="GO" id="GO:0052621">
    <property type="term" value="F:diguanylate cyclase activity"/>
    <property type="evidence" value="ECO:0007669"/>
    <property type="project" value="TreeGrafter"/>
</dbReference>
<dbReference type="EMBL" id="MLJW01000043">
    <property type="protein sequence ID" value="OIR06540.1"/>
    <property type="molecule type" value="Genomic_DNA"/>
</dbReference>
<protein>
    <submittedName>
        <fullName evidence="3">Response regulator PleD</fullName>
    </submittedName>
</protein>
<organism evidence="3">
    <name type="scientific">mine drainage metagenome</name>
    <dbReference type="NCBI Taxonomy" id="410659"/>
    <lineage>
        <taxon>unclassified sequences</taxon>
        <taxon>metagenomes</taxon>
        <taxon>ecological metagenomes</taxon>
    </lineage>
</organism>
<reference evidence="3" key="1">
    <citation type="submission" date="2016-10" db="EMBL/GenBank/DDBJ databases">
        <title>Sequence of Gallionella enrichment culture.</title>
        <authorList>
            <person name="Poehlein A."/>
            <person name="Muehling M."/>
            <person name="Daniel R."/>
        </authorList>
    </citation>
    <scope>NUCLEOTIDE SEQUENCE</scope>
</reference>
<evidence type="ECO:0000259" key="1">
    <source>
        <dbReference type="PROSITE" id="PS50110"/>
    </source>
</evidence>
<dbReference type="Gene3D" id="3.30.70.270">
    <property type="match status" value="1"/>
</dbReference>
<dbReference type="FunFam" id="3.30.70.270:FF:000001">
    <property type="entry name" value="Diguanylate cyclase domain protein"/>
    <property type="match status" value="1"/>
</dbReference>
<feature type="domain" description="GGDEF" evidence="2">
    <location>
        <begin position="145"/>
        <end position="282"/>
    </location>
</feature>
<dbReference type="PANTHER" id="PTHR45138">
    <property type="entry name" value="REGULATORY COMPONENTS OF SENSORY TRANSDUCTION SYSTEM"/>
    <property type="match status" value="1"/>
</dbReference>
<sequence>MLADFRKESFDLEWSPNFNEGLAALASGRYAACLLDYQLGDRSGLDLLRQAAAALATTPVILITGWTSGDIDLEAVNAGALDYLVKTEITPRTLERSLRYVLKMAESMQALRQLATHDDLTGLFNRREFDRLLNEEWQRASRFGRPFAVTIVDLDHFKRVNDTYGHLVGDSALRHVASLLAGQVRSIDRVARYGGEEFSIIQVETDLASALATTERLRALLQEMPFQFTGPGGEQTLPLTLSAGVAAFPNHGESAADVVGAADRALYAAKTDGRNRVYAAKERKSAALSA</sequence>
<dbReference type="AlphaFoldDB" id="A0A1J5SY60"/>
<dbReference type="NCBIfam" id="TIGR00254">
    <property type="entry name" value="GGDEF"/>
    <property type="match status" value="1"/>
</dbReference>
<dbReference type="PANTHER" id="PTHR45138:SF9">
    <property type="entry name" value="DIGUANYLATE CYCLASE DGCM-RELATED"/>
    <property type="match status" value="1"/>
</dbReference>
<dbReference type="PROSITE" id="PS50110">
    <property type="entry name" value="RESPONSE_REGULATORY"/>
    <property type="match status" value="1"/>
</dbReference>
<dbReference type="SMART" id="SM00267">
    <property type="entry name" value="GGDEF"/>
    <property type="match status" value="1"/>
</dbReference>
<dbReference type="Pfam" id="PF00072">
    <property type="entry name" value="Response_reg"/>
    <property type="match status" value="1"/>
</dbReference>
<dbReference type="GO" id="GO:0000160">
    <property type="term" value="P:phosphorelay signal transduction system"/>
    <property type="evidence" value="ECO:0007669"/>
    <property type="project" value="InterPro"/>
</dbReference>
<dbReference type="InterPro" id="IPR029787">
    <property type="entry name" value="Nucleotide_cyclase"/>
</dbReference>
<dbReference type="PROSITE" id="PS50887">
    <property type="entry name" value="GGDEF"/>
    <property type="match status" value="1"/>
</dbReference>
<dbReference type="InterPro" id="IPR050469">
    <property type="entry name" value="Diguanylate_Cyclase"/>
</dbReference>
<name>A0A1J5SY60_9ZZZZ</name>
<dbReference type="CDD" id="cd01949">
    <property type="entry name" value="GGDEF"/>
    <property type="match status" value="1"/>
</dbReference>
<dbReference type="InterPro" id="IPR011006">
    <property type="entry name" value="CheY-like_superfamily"/>
</dbReference>